<dbReference type="Proteomes" id="UP000186074">
    <property type="component" value="Chromosome"/>
</dbReference>
<dbReference type="OrthoDB" id="5366044at2"/>
<keyword evidence="2" id="KW-1185">Reference proteome</keyword>
<dbReference type="RefSeq" id="WP_076087981.1">
    <property type="nucleotide sequence ID" value="NZ_CP019070.1"/>
</dbReference>
<dbReference type="EMBL" id="CP019070">
    <property type="protein sequence ID" value="APW66335.1"/>
    <property type="molecule type" value="Genomic_DNA"/>
</dbReference>
<evidence type="ECO:0000313" key="1">
    <source>
        <dbReference type="EMBL" id="APW66335.1"/>
    </source>
</evidence>
<proteinExistence type="predicted"/>
<evidence type="ECO:0000313" key="2">
    <source>
        <dbReference type="Proteomes" id="UP000186074"/>
    </source>
</evidence>
<gene>
    <name evidence="1" type="ORF">LPB137_10990</name>
</gene>
<dbReference type="KEGG" id="alp:LPB137_10990"/>
<protein>
    <submittedName>
        <fullName evidence="1">Uncharacterized protein</fullName>
    </submittedName>
</protein>
<dbReference type="AlphaFoldDB" id="A0A1P8KP56"/>
<sequence length="92" mass="11070">MSFEEQGYFDKVYHRNGKLYKKVNKESIQEMIDTVNSKSFTSKDLLIVDITDEKIRNYKKMQEILEANDIEELSIKLDKLKYKVYLRLKLKD</sequence>
<name>A0A1P8KP56_9BACT</name>
<accession>A0A1P8KP56</accession>
<organism evidence="1 2">
    <name type="scientific">Poseidonibacter parvus</name>
    <dbReference type="NCBI Taxonomy" id="1850254"/>
    <lineage>
        <taxon>Bacteria</taxon>
        <taxon>Pseudomonadati</taxon>
        <taxon>Campylobacterota</taxon>
        <taxon>Epsilonproteobacteria</taxon>
        <taxon>Campylobacterales</taxon>
        <taxon>Arcobacteraceae</taxon>
        <taxon>Poseidonibacter</taxon>
    </lineage>
</organism>
<reference evidence="1 2" key="1">
    <citation type="submission" date="2017-01" db="EMBL/GenBank/DDBJ databases">
        <title>Genome sequencing of Arcobacter sp. LPB0137.</title>
        <authorList>
            <person name="Lee G.-W."/>
            <person name="Yi H."/>
        </authorList>
    </citation>
    <scope>NUCLEOTIDE SEQUENCE [LARGE SCALE GENOMIC DNA]</scope>
    <source>
        <strain evidence="1 2">LPB0137</strain>
    </source>
</reference>